<dbReference type="RefSeq" id="WP_091261332.1">
    <property type="nucleotide sequence ID" value="NZ_FNDE01000048.1"/>
</dbReference>
<gene>
    <name evidence="1" type="ORF">SAMN04489735_10483</name>
</gene>
<evidence type="ECO:0008006" key="3">
    <source>
        <dbReference type="Google" id="ProtNLM"/>
    </source>
</evidence>
<evidence type="ECO:0000313" key="1">
    <source>
        <dbReference type="EMBL" id="SDH72853.1"/>
    </source>
</evidence>
<reference evidence="1 2" key="1">
    <citation type="submission" date="2016-10" db="EMBL/GenBank/DDBJ databases">
        <authorList>
            <person name="de Groot N.N."/>
        </authorList>
    </citation>
    <scope>NUCLEOTIDE SEQUENCE [LARGE SCALE GENOMIC DNA]</scope>
    <source>
        <strain evidence="1 2">L 420-91</strain>
    </source>
</reference>
<organism evidence="1 2">
    <name type="scientific">Aneurinibacillus thermoaerophilus</name>
    <dbReference type="NCBI Taxonomy" id="143495"/>
    <lineage>
        <taxon>Bacteria</taxon>
        <taxon>Bacillati</taxon>
        <taxon>Bacillota</taxon>
        <taxon>Bacilli</taxon>
        <taxon>Bacillales</taxon>
        <taxon>Paenibacillaceae</taxon>
        <taxon>Aneurinibacillus group</taxon>
        <taxon>Aneurinibacillus</taxon>
    </lineage>
</organism>
<dbReference type="EMBL" id="FNDE01000048">
    <property type="protein sequence ID" value="SDH72853.1"/>
    <property type="molecule type" value="Genomic_DNA"/>
</dbReference>
<name>A0A1G8ESJ7_ANETH</name>
<evidence type="ECO:0000313" key="2">
    <source>
        <dbReference type="Proteomes" id="UP000198956"/>
    </source>
</evidence>
<proteinExistence type="predicted"/>
<accession>A0A1G8ESJ7</accession>
<dbReference type="OrthoDB" id="1629754at2"/>
<dbReference type="Proteomes" id="UP000198956">
    <property type="component" value="Unassembled WGS sequence"/>
</dbReference>
<protein>
    <recommendedName>
        <fullName evidence="3">DUF2313 domain-containing protein</fullName>
    </recommendedName>
</protein>
<dbReference type="AlphaFoldDB" id="A0A1G8ESJ7"/>
<sequence length="216" mass="25076">MIPLRYREVLPPYWYENEMAETHFGTMEEVMDDRQKTIEELGNQFILRRATYGLDIWDWIYFRKKQPGSYEERREAIRKKKWAKRPFKLPVLRMLGAQHGKLLAVKEDFLAKEIHFEYAASQAIDLFRLHQDFEYIRPIHINRALPIAKTAEKPILIKGVAYQHSVDFPICGLEVPTTASVSGQIVSQGLSVSGTEYHHRVDAPITGFEVPMGEGE</sequence>